<evidence type="ECO:0000256" key="1">
    <source>
        <dbReference type="ARBA" id="ARBA00008857"/>
    </source>
</evidence>
<dbReference type="InterPro" id="IPR050808">
    <property type="entry name" value="Phage_Integrase"/>
</dbReference>
<evidence type="ECO:0000313" key="7">
    <source>
        <dbReference type="Proteomes" id="UP000249910"/>
    </source>
</evidence>
<dbReference type="PROSITE" id="PS51898">
    <property type="entry name" value="TYR_RECOMBINASE"/>
    <property type="match status" value="1"/>
</dbReference>
<dbReference type="CDD" id="cd00801">
    <property type="entry name" value="INT_P4_C"/>
    <property type="match status" value="1"/>
</dbReference>
<dbReference type="InterPro" id="IPR038488">
    <property type="entry name" value="Integrase_DNA-bd_sf"/>
</dbReference>
<dbReference type="Gene3D" id="1.10.150.130">
    <property type="match status" value="1"/>
</dbReference>
<dbReference type="InterPro" id="IPR053876">
    <property type="entry name" value="Phage_int_M"/>
</dbReference>
<dbReference type="PANTHER" id="PTHR30629:SF2">
    <property type="entry name" value="PROPHAGE INTEGRASE INTS-RELATED"/>
    <property type="match status" value="1"/>
</dbReference>
<dbReference type="PANTHER" id="PTHR30629">
    <property type="entry name" value="PROPHAGE INTEGRASE"/>
    <property type="match status" value="1"/>
</dbReference>
<dbReference type="InterPro" id="IPR025166">
    <property type="entry name" value="Integrase_DNA_bind_dom"/>
</dbReference>
<evidence type="ECO:0000256" key="2">
    <source>
        <dbReference type="ARBA" id="ARBA00022908"/>
    </source>
</evidence>
<keyword evidence="3" id="KW-0238">DNA-binding</keyword>
<keyword evidence="7" id="KW-1185">Reference proteome</keyword>
<dbReference type="InterPro" id="IPR013762">
    <property type="entry name" value="Integrase-like_cat_sf"/>
</dbReference>
<dbReference type="Proteomes" id="UP000249910">
    <property type="component" value="Chromosome"/>
</dbReference>
<dbReference type="InterPro" id="IPR010998">
    <property type="entry name" value="Integrase_recombinase_N"/>
</dbReference>
<evidence type="ECO:0000259" key="5">
    <source>
        <dbReference type="PROSITE" id="PS51898"/>
    </source>
</evidence>
<dbReference type="Pfam" id="PF13356">
    <property type="entry name" value="Arm-DNA-bind_3"/>
    <property type="match status" value="1"/>
</dbReference>
<sequence length="419" mass="48205">MRIHLMAGKLTVTKIQGLKNTGKDYRIADGNGLYLKVSKTGSKSWQFRHKNRWTGLGSYPDVSLKKTRLKIGEFKEAIADGVSPQIYKKTLESESHSLFCNIVDFYLNHKIENNDWTSESTRKKNINRLNNKVKPVFANRQIDKIKPIELANFIKSFTDTPSEQEKVYNLLNGIYSFAVSSGYHDTNPVRELNAIKTNPKNERYPFINPIMQRAIFSNLLNDIDNYKGQVQTVKALQILPYVAFRPSMLTELKWSEVYLDNNNHENQPHILVAKERMKSRRDFAQPLSKPAVKILEAMKAINGTKEFVFSSTKGKPLDINTLRKSIQNKLGYNGKNKPKQTTHGFRHIVSTILYSLQNKYKWSDTAIETVLDHEAQNKVQATYNIYSYFKERVEMINILADYVDDVKANSNIINIDNVS</sequence>
<comment type="similarity">
    <text evidence="1">Belongs to the 'phage' integrase family.</text>
</comment>
<organism evidence="6 7">
    <name type="scientific">Francisella halioticida</name>
    <dbReference type="NCBI Taxonomy" id="549298"/>
    <lineage>
        <taxon>Bacteria</taxon>
        <taxon>Pseudomonadati</taxon>
        <taxon>Pseudomonadota</taxon>
        <taxon>Gammaproteobacteria</taxon>
        <taxon>Thiotrichales</taxon>
        <taxon>Francisellaceae</taxon>
        <taxon>Francisella</taxon>
    </lineage>
</organism>
<dbReference type="InterPro" id="IPR002104">
    <property type="entry name" value="Integrase_catalytic"/>
</dbReference>
<evidence type="ECO:0000313" key="6">
    <source>
        <dbReference type="EMBL" id="ASG68348.1"/>
    </source>
</evidence>
<protein>
    <submittedName>
        <fullName evidence="6">Integrase</fullName>
    </submittedName>
</protein>
<dbReference type="Pfam" id="PF22022">
    <property type="entry name" value="Phage_int_M"/>
    <property type="match status" value="1"/>
</dbReference>
<gene>
    <name evidence="6" type="ORF">CDV26_08065</name>
</gene>
<feature type="domain" description="Tyr recombinase" evidence="5">
    <location>
        <begin position="202"/>
        <end position="401"/>
    </location>
</feature>
<dbReference type="SUPFAM" id="SSF56349">
    <property type="entry name" value="DNA breaking-rejoining enzymes"/>
    <property type="match status" value="1"/>
</dbReference>
<dbReference type="Gene3D" id="3.30.160.390">
    <property type="entry name" value="Integrase, DNA-binding domain"/>
    <property type="match status" value="1"/>
</dbReference>
<keyword evidence="2" id="KW-0229">DNA integration</keyword>
<reference evidence="6 7" key="1">
    <citation type="submission" date="2017-06" db="EMBL/GenBank/DDBJ databases">
        <title>Complete genome of Francisella halioticida.</title>
        <authorList>
            <person name="Sjodin A."/>
        </authorList>
    </citation>
    <scope>NUCLEOTIDE SEQUENCE [LARGE SCALE GENOMIC DNA]</scope>
    <source>
        <strain evidence="6 7">DSM 23729</strain>
    </source>
</reference>
<name>A0ABN5B3Q1_9GAMM</name>
<dbReference type="InterPro" id="IPR011010">
    <property type="entry name" value="DNA_brk_join_enz"/>
</dbReference>
<evidence type="ECO:0000256" key="4">
    <source>
        <dbReference type="ARBA" id="ARBA00023172"/>
    </source>
</evidence>
<dbReference type="Gene3D" id="1.10.443.10">
    <property type="entry name" value="Intergrase catalytic core"/>
    <property type="match status" value="1"/>
</dbReference>
<dbReference type="Pfam" id="PF00589">
    <property type="entry name" value="Phage_integrase"/>
    <property type="match status" value="1"/>
</dbReference>
<proteinExistence type="inferred from homology"/>
<keyword evidence="4" id="KW-0233">DNA recombination</keyword>
<dbReference type="EMBL" id="CP022132">
    <property type="protein sequence ID" value="ASG68348.1"/>
    <property type="molecule type" value="Genomic_DNA"/>
</dbReference>
<evidence type="ECO:0000256" key="3">
    <source>
        <dbReference type="ARBA" id="ARBA00023125"/>
    </source>
</evidence>
<accession>A0ABN5B3Q1</accession>